<evidence type="ECO:0000256" key="6">
    <source>
        <dbReference type="ARBA" id="ARBA00022788"/>
    </source>
</evidence>
<comment type="function">
    <text evidence="11">Has a role in transcriptional regulation. Acts in parallel with the Ras/MAPK and the PI3K/PKB pathways in the control of cell identity and cellular growth. Essential for regulation of the cytoskeleton and cell growth but not for cell proliferation or growth rate. Required specifically for the microtubule-based basal transport of lipid droplets. Plays a partially redundant function downstream of Raf in cell fate specification in the developing eye. Pair-rule protein that regulates embryonic cellularization, gastrulation and segmentation.</text>
</comment>
<evidence type="ECO:0000256" key="3">
    <source>
        <dbReference type="ARBA" id="ARBA00021888"/>
    </source>
</evidence>
<dbReference type="Proteomes" id="UP000001593">
    <property type="component" value="Unassembled WGS sequence"/>
</dbReference>
<dbReference type="InterPro" id="IPR043640">
    <property type="entry name" value="AF4/FMR2_CHD"/>
</dbReference>
<dbReference type="EMBL" id="DS469637">
    <property type="protein sequence ID" value="EDO37894.1"/>
    <property type="molecule type" value="Genomic_DNA"/>
</dbReference>
<dbReference type="Pfam" id="PF18876">
    <property type="entry name" value="AFF4_CHD"/>
    <property type="match status" value="1"/>
</dbReference>
<keyword evidence="7" id="KW-0805">Transcription regulation</keyword>
<evidence type="ECO:0000256" key="2">
    <source>
        <dbReference type="ARBA" id="ARBA00007354"/>
    </source>
</evidence>
<dbReference type="InterPro" id="IPR007797">
    <property type="entry name" value="AF4/FMR2"/>
</dbReference>
<gene>
    <name evidence="15" type="ORF">NEMVEDRAFT_v1g188910</name>
</gene>
<reference evidence="15 16" key="1">
    <citation type="journal article" date="2007" name="Science">
        <title>Sea anemone genome reveals ancestral eumetazoan gene repertoire and genomic organization.</title>
        <authorList>
            <person name="Putnam N.H."/>
            <person name="Srivastava M."/>
            <person name="Hellsten U."/>
            <person name="Dirks B."/>
            <person name="Chapman J."/>
            <person name="Salamov A."/>
            <person name="Terry A."/>
            <person name="Shapiro H."/>
            <person name="Lindquist E."/>
            <person name="Kapitonov V.V."/>
            <person name="Jurka J."/>
            <person name="Genikhovich G."/>
            <person name="Grigoriev I.V."/>
            <person name="Lucas S.M."/>
            <person name="Steele R.E."/>
            <person name="Finnerty J.R."/>
            <person name="Technau U."/>
            <person name="Martindale M.Q."/>
            <person name="Rokhsar D.S."/>
        </authorList>
    </citation>
    <scope>NUCLEOTIDE SEQUENCE [LARGE SCALE GENOMIC DNA]</scope>
    <source>
        <strain evidence="16">CH2 X CH6</strain>
    </source>
</reference>
<protein>
    <recommendedName>
        <fullName evidence="3">AF4/FMR2 family member lilli</fullName>
    </recommendedName>
    <alternativeName>
        <fullName evidence="12">Protein lilliputian</fullName>
    </alternativeName>
</protein>
<feature type="compositionally biased region" description="Low complexity" evidence="13">
    <location>
        <begin position="149"/>
        <end position="160"/>
    </location>
</feature>
<dbReference type="GO" id="GO:0005634">
    <property type="term" value="C:nucleus"/>
    <property type="evidence" value="ECO:0007669"/>
    <property type="project" value="UniProtKB-SubCell"/>
</dbReference>
<accession>A7SEK7</accession>
<evidence type="ECO:0000256" key="4">
    <source>
        <dbReference type="ARBA" id="ARBA00022473"/>
    </source>
</evidence>
<dbReference type="OMA" id="TKGHETH"/>
<dbReference type="GO" id="GO:0007366">
    <property type="term" value="P:periodic partitioning by pair rule gene"/>
    <property type="evidence" value="ECO:0007669"/>
    <property type="project" value="UniProtKB-KW"/>
</dbReference>
<evidence type="ECO:0000256" key="8">
    <source>
        <dbReference type="ARBA" id="ARBA00023125"/>
    </source>
</evidence>
<evidence type="ECO:0000313" key="16">
    <source>
        <dbReference type="Proteomes" id="UP000001593"/>
    </source>
</evidence>
<keyword evidence="5" id="KW-0597">Phosphoprotein</keyword>
<dbReference type="PANTHER" id="PTHR10528:SF17">
    <property type="entry name" value="AF4_FMR2 FAMILY MEMBER LILLI"/>
    <property type="match status" value="1"/>
</dbReference>
<evidence type="ECO:0000256" key="10">
    <source>
        <dbReference type="ARBA" id="ARBA00023242"/>
    </source>
</evidence>
<evidence type="ECO:0000256" key="5">
    <source>
        <dbReference type="ARBA" id="ARBA00022553"/>
    </source>
</evidence>
<comment type="similarity">
    <text evidence="2">Belongs to the AF4 family.</text>
</comment>
<keyword evidence="16" id="KW-1185">Reference proteome</keyword>
<sequence>MESWIEKLYQAEPKLTHNPDYYLKEAKRIKHLADGIKDTTVRAHKYLEAVVFFVRCGKALEQTSESECKSYQMYKETIEMLKYAMRLSMNKSEKNTGDKRFLAICMRLQALLYMRLFRLCKDGMLKTSKILMENYKAVPKSAQAPSPYSSSTTKMTGTPSPMSPTPSPSGSIGIVGSVGSTGSNDAITTRSRTSKHASGAMASPVNTTIPQKIHTMTVQHLNYTNHMLYAYDLWEQSQNIFIDYKDFFLELDRTLGPVTLHSSLLHVVEYIDQASKRLKDSQI</sequence>
<dbReference type="KEGG" id="nve:5509431"/>
<evidence type="ECO:0000259" key="14">
    <source>
        <dbReference type="Pfam" id="PF18876"/>
    </source>
</evidence>
<dbReference type="PANTHER" id="PTHR10528">
    <property type="entry name" value="AF4/FMR2 FAMILY MEMBER"/>
    <property type="match status" value="1"/>
</dbReference>
<feature type="domain" description="AF4/FMR2 C-terminal homology" evidence="14">
    <location>
        <begin position="16"/>
        <end position="280"/>
    </location>
</feature>
<evidence type="ECO:0000256" key="12">
    <source>
        <dbReference type="ARBA" id="ARBA00032149"/>
    </source>
</evidence>
<keyword evidence="4" id="KW-0217">Developmental protein</keyword>
<evidence type="ECO:0000313" key="15">
    <source>
        <dbReference type="EMBL" id="EDO37894.1"/>
    </source>
</evidence>
<feature type="compositionally biased region" description="Low complexity" evidence="13">
    <location>
        <begin position="168"/>
        <end position="183"/>
    </location>
</feature>
<dbReference type="eggNOG" id="ENOG502QU9C">
    <property type="taxonomic scope" value="Eukaryota"/>
</dbReference>
<dbReference type="AlphaFoldDB" id="A7SEK7"/>
<keyword evidence="10" id="KW-0539">Nucleus</keyword>
<keyword evidence="9" id="KW-0804">Transcription</keyword>
<dbReference type="HOGENOM" id="CLU_096279_0_0_1"/>
<dbReference type="STRING" id="45351.A7SEK7"/>
<keyword evidence="6" id="KW-0562">Pair-rule protein</keyword>
<proteinExistence type="inferred from homology"/>
<dbReference type="GO" id="GO:0010468">
    <property type="term" value="P:regulation of gene expression"/>
    <property type="evidence" value="ECO:0007669"/>
    <property type="project" value="InterPro"/>
</dbReference>
<dbReference type="GO" id="GO:0003677">
    <property type="term" value="F:DNA binding"/>
    <property type="evidence" value="ECO:0007669"/>
    <property type="project" value="UniProtKB-KW"/>
</dbReference>
<evidence type="ECO:0000256" key="9">
    <source>
        <dbReference type="ARBA" id="ARBA00023163"/>
    </source>
</evidence>
<keyword evidence="8" id="KW-0238">DNA-binding</keyword>
<organism evidence="15 16">
    <name type="scientific">Nematostella vectensis</name>
    <name type="common">Starlet sea anemone</name>
    <dbReference type="NCBI Taxonomy" id="45351"/>
    <lineage>
        <taxon>Eukaryota</taxon>
        <taxon>Metazoa</taxon>
        <taxon>Cnidaria</taxon>
        <taxon>Anthozoa</taxon>
        <taxon>Hexacorallia</taxon>
        <taxon>Actiniaria</taxon>
        <taxon>Edwardsiidae</taxon>
        <taxon>Nematostella</taxon>
    </lineage>
</organism>
<evidence type="ECO:0000256" key="13">
    <source>
        <dbReference type="SAM" id="MobiDB-lite"/>
    </source>
</evidence>
<feature type="region of interest" description="Disordered" evidence="13">
    <location>
        <begin position="141"/>
        <end position="202"/>
    </location>
</feature>
<name>A7SEK7_NEMVE</name>
<evidence type="ECO:0000256" key="1">
    <source>
        <dbReference type="ARBA" id="ARBA00004123"/>
    </source>
</evidence>
<evidence type="ECO:0000256" key="7">
    <source>
        <dbReference type="ARBA" id="ARBA00023015"/>
    </source>
</evidence>
<dbReference type="InParanoid" id="A7SEK7"/>
<dbReference type="PhylomeDB" id="A7SEK7"/>
<comment type="subcellular location">
    <subcellularLocation>
        <location evidence="1">Nucleus</location>
    </subcellularLocation>
</comment>
<evidence type="ECO:0000256" key="11">
    <source>
        <dbReference type="ARBA" id="ARBA00024653"/>
    </source>
</evidence>